<evidence type="ECO:0000313" key="2">
    <source>
        <dbReference type="EMBL" id="GHH62518.1"/>
    </source>
</evidence>
<proteinExistence type="predicted"/>
<feature type="transmembrane region" description="Helical" evidence="1">
    <location>
        <begin position="59"/>
        <end position="76"/>
    </location>
</feature>
<evidence type="ECO:0008006" key="4">
    <source>
        <dbReference type="Google" id="ProtNLM"/>
    </source>
</evidence>
<comment type="caution">
    <text evidence="2">The sequence shown here is derived from an EMBL/GenBank/DDBJ whole genome shotgun (WGS) entry which is preliminary data.</text>
</comment>
<protein>
    <recommendedName>
        <fullName evidence="4">DUF3040 domain-containing protein</fullName>
    </recommendedName>
</protein>
<keyword evidence="3" id="KW-1185">Reference proteome</keyword>
<feature type="transmembrane region" description="Helical" evidence="1">
    <location>
        <begin position="82"/>
        <end position="101"/>
    </location>
</feature>
<evidence type="ECO:0000256" key="1">
    <source>
        <dbReference type="SAM" id="Phobius"/>
    </source>
</evidence>
<dbReference type="Proteomes" id="UP000605568">
    <property type="component" value="Unassembled WGS sequence"/>
</dbReference>
<keyword evidence="1" id="KW-1133">Transmembrane helix</keyword>
<accession>A0ABQ3MU01</accession>
<gene>
    <name evidence="2" type="ORF">GCM10017774_90530</name>
</gene>
<reference evidence="3" key="1">
    <citation type="journal article" date="2019" name="Int. J. Syst. Evol. Microbiol.">
        <title>The Global Catalogue of Microorganisms (GCM) 10K type strain sequencing project: providing services to taxonomists for standard genome sequencing and annotation.</title>
        <authorList>
            <consortium name="The Broad Institute Genomics Platform"/>
            <consortium name="The Broad Institute Genome Sequencing Center for Infectious Disease"/>
            <person name="Wu L."/>
            <person name="Ma J."/>
        </authorList>
    </citation>
    <scope>NUCLEOTIDE SEQUENCE [LARGE SCALE GENOMIC DNA]</scope>
    <source>
        <strain evidence="3">CGMCC 4.7367</strain>
    </source>
</reference>
<evidence type="ECO:0000313" key="3">
    <source>
        <dbReference type="Proteomes" id="UP000605568"/>
    </source>
</evidence>
<dbReference type="RefSeq" id="WP_191305599.1">
    <property type="nucleotide sequence ID" value="NZ_BNAR01000028.1"/>
</dbReference>
<sequence>MKIKTETHTLQGAAINSVAAQLNNAMHKGRHQKRMTRRAVQAEVDKLIGFGPSQIPRPGMIVSLMVLVVGGIWGFLWTTASLDWVACALIAVLEIIGIFLLDHVRLLQWRENSLYAGLYVAATNESTPVAGEGARGASTS</sequence>
<dbReference type="EMBL" id="BNAR01000028">
    <property type="protein sequence ID" value="GHH62518.1"/>
    <property type="molecule type" value="Genomic_DNA"/>
</dbReference>
<keyword evidence="1" id="KW-0812">Transmembrane</keyword>
<keyword evidence="1" id="KW-0472">Membrane</keyword>
<name>A0ABQ3MU01_9PSEU</name>
<organism evidence="2 3">
    <name type="scientific">Lentzea cavernae</name>
    <dbReference type="NCBI Taxonomy" id="2020703"/>
    <lineage>
        <taxon>Bacteria</taxon>
        <taxon>Bacillati</taxon>
        <taxon>Actinomycetota</taxon>
        <taxon>Actinomycetes</taxon>
        <taxon>Pseudonocardiales</taxon>
        <taxon>Pseudonocardiaceae</taxon>
        <taxon>Lentzea</taxon>
    </lineage>
</organism>